<proteinExistence type="predicted"/>
<dbReference type="CDD" id="cd02440">
    <property type="entry name" value="AdoMet_MTases"/>
    <property type="match status" value="1"/>
</dbReference>
<dbReference type="Proteomes" id="UP000177199">
    <property type="component" value="Unassembled WGS sequence"/>
</dbReference>
<dbReference type="InterPro" id="IPR013216">
    <property type="entry name" value="Methyltransf_11"/>
</dbReference>
<dbReference type="GO" id="GO:0008757">
    <property type="term" value="F:S-adenosylmethionine-dependent methyltransferase activity"/>
    <property type="evidence" value="ECO:0007669"/>
    <property type="project" value="InterPro"/>
</dbReference>
<evidence type="ECO:0000259" key="1">
    <source>
        <dbReference type="Pfam" id="PF08241"/>
    </source>
</evidence>
<accession>A0A1F7HK22</accession>
<dbReference type="EMBL" id="MFZV01000009">
    <property type="protein sequence ID" value="OGK31336.1"/>
    <property type="molecule type" value="Genomic_DNA"/>
</dbReference>
<dbReference type="Gene3D" id="3.40.50.150">
    <property type="entry name" value="Vaccinia Virus protein VP39"/>
    <property type="match status" value="1"/>
</dbReference>
<protein>
    <recommendedName>
        <fullName evidence="1">Methyltransferase type 11 domain-containing protein</fullName>
    </recommendedName>
</protein>
<reference evidence="2 3" key="1">
    <citation type="journal article" date="2016" name="Nat. Commun.">
        <title>Thousands of microbial genomes shed light on interconnected biogeochemical processes in an aquifer system.</title>
        <authorList>
            <person name="Anantharaman K."/>
            <person name="Brown C.T."/>
            <person name="Hug L.A."/>
            <person name="Sharon I."/>
            <person name="Castelle C.J."/>
            <person name="Probst A.J."/>
            <person name="Thomas B.C."/>
            <person name="Singh A."/>
            <person name="Wilkins M.J."/>
            <person name="Karaoz U."/>
            <person name="Brodie E.L."/>
            <person name="Williams K.H."/>
            <person name="Hubbard S.S."/>
            <person name="Banfield J.F."/>
        </authorList>
    </citation>
    <scope>NUCLEOTIDE SEQUENCE [LARGE SCALE GENOMIC DNA]</scope>
</reference>
<dbReference type="Pfam" id="PF08241">
    <property type="entry name" value="Methyltransf_11"/>
    <property type="match status" value="1"/>
</dbReference>
<gene>
    <name evidence="2" type="ORF">A3F29_02805</name>
</gene>
<dbReference type="InterPro" id="IPR029063">
    <property type="entry name" value="SAM-dependent_MTases_sf"/>
</dbReference>
<dbReference type="SUPFAM" id="SSF53335">
    <property type="entry name" value="S-adenosyl-L-methionine-dependent methyltransferases"/>
    <property type="match status" value="1"/>
</dbReference>
<comment type="caution">
    <text evidence="2">The sequence shown here is derived from an EMBL/GenBank/DDBJ whole genome shotgun (WGS) entry which is preliminary data.</text>
</comment>
<evidence type="ECO:0000313" key="2">
    <source>
        <dbReference type="EMBL" id="OGK31336.1"/>
    </source>
</evidence>
<dbReference type="AlphaFoldDB" id="A0A1F7HK22"/>
<name>A0A1F7HK22_9BACT</name>
<organism evidence="2 3">
    <name type="scientific">Candidatus Roizmanbacteria bacterium RIFCSPHIGHO2_12_FULL_33_9</name>
    <dbReference type="NCBI Taxonomy" id="1802045"/>
    <lineage>
        <taxon>Bacteria</taxon>
        <taxon>Candidatus Roizmaniibacteriota</taxon>
    </lineage>
</organism>
<sequence length="202" mass="22588">MLNESLTHSPDRDDVLSFGVSPLQDVMMSINNEYGFDEYLKDLGISEADLRGLVLDIGSGKTERFSKTAAKRGISVVSVNPRLVDEVQRERVKSSLDGIDWQRRSVAALAQNLPFRDESFDTIVSHFAVPLWIMEEKDIATALREAVRVLKPGGKAYLGPTKPEYTGEARFIQKLDLGNNVLITLEDHPLAGKDYIIKIERV</sequence>
<evidence type="ECO:0000313" key="3">
    <source>
        <dbReference type="Proteomes" id="UP000177199"/>
    </source>
</evidence>
<feature type="domain" description="Methyltransferase type 11" evidence="1">
    <location>
        <begin position="55"/>
        <end position="157"/>
    </location>
</feature>